<dbReference type="EMBL" id="SNRW01000607">
    <property type="protein sequence ID" value="KAA6400166.1"/>
    <property type="molecule type" value="Genomic_DNA"/>
</dbReference>
<dbReference type="GO" id="GO:0016887">
    <property type="term" value="F:ATP hydrolysis activity"/>
    <property type="evidence" value="ECO:0007669"/>
    <property type="project" value="InterPro"/>
</dbReference>
<keyword evidence="3 4" id="KW-0067">ATP-binding</keyword>
<evidence type="ECO:0000259" key="6">
    <source>
        <dbReference type="SMART" id="SM00382"/>
    </source>
</evidence>
<feature type="domain" description="AAA+ ATPase" evidence="6">
    <location>
        <begin position="330"/>
        <end position="466"/>
    </location>
</feature>
<gene>
    <name evidence="7" type="ORF">EZS28_004300</name>
</gene>
<accession>A0A5J4X092</accession>
<dbReference type="OrthoDB" id="10251136at2759"/>
<dbReference type="InterPro" id="IPR003959">
    <property type="entry name" value="ATPase_AAA_core"/>
</dbReference>
<feature type="region of interest" description="Disordered" evidence="5">
    <location>
        <begin position="173"/>
        <end position="198"/>
    </location>
</feature>
<dbReference type="InterPro" id="IPR027417">
    <property type="entry name" value="P-loop_NTPase"/>
</dbReference>
<evidence type="ECO:0000256" key="3">
    <source>
        <dbReference type="ARBA" id="ARBA00022840"/>
    </source>
</evidence>
<dbReference type="Pfam" id="PF17862">
    <property type="entry name" value="AAA_lid_3"/>
    <property type="match status" value="1"/>
</dbReference>
<keyword evidence="2 4" id="KW-0547">Nucleotide-binding</keyword>
<feature type="region of interest" description="Disordered" evidence="5">
    <location>
        <begin position="226"/>
        <end position="274"/>
    </location>
</feature>
<sequence>MYQFLSSNFLDSPESVQDESGNSFLSSVAATTLFNSVSLGLNGDNQDVDILQNMLFEHLGNFFEGSNSDFSNSDSEQDAKSLKAHIQREMDILDSVDEDSRNPSKITAHTPKKEFVYCPGTVAKNILKVPPTSQIASTTLTQLSEQAFEKLTISLLSSDHNITNIDIINSETKTDSKGTGIGYGNRGGYGRGIGRGNQFSTPIRVEQQQDPQYYGGNLQGGVRVSGLQRTQSGGNSGYSLQNRGQNNSNNKSNDLSSYSSEQLGGLDPNDERLKGLDPKLIETISHEIMDRSPSITWDDIAGLEFAKKKIMEEVIWPMLRPDIFTGLRQTARGVLLFGPPGTGKTMIGKAIASITNSTFFSISASSLMSKWVGEGEKLVKTLFAVAGCHQNPIIFIDEIDSLLTSRQEGDAEATRRVKTEFLVQLDGVGTAKFEKVLIIGATNRPQELDEAARRRMVTRLYIPLPDQEARKQLIKRLLLKNTHQLSDIDIDFVVSKSAGYSGSDIFALCANAARGPLREIASISLDISKVSVDSVRPINAMDFETAFREVRASVDQKDLEV</sequence>
<dbReference type="InterPro" id="IPR003960">
    <property type="entry name" value="ATPase_AAA_CS"/>
</dbReference>
<dbReference type="PANTHER" id="PTHR23074">
    <property type="entry name" value="AAA DOMAIN-CONTAINING"/>
    <property type="match status" value="1"/>
</dbReference>
<organism evidence="7 8">
    <name type="scientific">Streblomastix strix</name>
    <dbReference type="NCBI Taxonomy" id="222440"/>
    <lineage>
        <taxon>Eukaryota</taxon>
        <taxon>Metamonada</taxon>
        <taxon>Preaxostyla</taxon>
        <taxon>Oxymonadida</taxon>
        <taxon>Streblomastigidae</taxon>
        <taxon>Streblomastix</taxon>
    </lineage>
</organism>
<evidence type="ECO:0000256" key="5">
    <source>
        <dbReference type="SAM" id="MobiDB-lite"/>
    </source>
</evidence>
<name>A0A5J4X092_9EUKA</name>
<dbReference type="InterPro" id="IPR041569">
    <property type="entry name" value="AAA_lid_3"/>
</dbReference>
<dbReference type="FunFam" id="1.10.8.60:FF:000022">
    <property type="entry name" value="Fidgetin like 1"/>
    <property type="match status" value="1"/>
</dbReference>
<dbReference type="AlphaFoldDB" id="A0A5J4X092"/>
<dbReference type="Proteomes" id="UP000324800">
    <property type="component" value="Unassembled WGS sequence"/>
</dbReference>
<feature type="compositionally biased region" description="Low complexity" evidence="5">
    <location>
        <begin position="242"/>
        <end position="260"/>
    </location>
</feature>
<dbReference type="PANTHER" id="PTHR23074:SF17">
    <property type="entry name" value="FIDGETIN-LIKE PROTEIN 1"/>
    <property type="match status" value="1"/>
</dbReference>
<evidence type="ECO:0000313" key="8">
    <source>
        <dbReference type="Proteomes" id="UP000324800"/>
    </source>
</evidence>
<feature type="compositionally biased region" description="Gly residues" evidence="5">
    <location>
        <begin position="179"/>
        <end position="195"/>
    </location>
</feature>
<evidence type="ECO:0000256" key="2">
    <source>
        <dbReference type="ARBA" id="ARBA00022741"/>
    </source>
</evidence>
<protein>
    <submittedName>
        <fullName evidence="7">Putative Fidgetin protein 1</fullName>
    </submittedName>
</protein>
<dbReference type="Pfam" id="PF00004">
    <property type="entry name" value="AAA"/>
    <property type="match status" value="1"/>
</dbReference>
<feature type="compositionally biased region" description="Polar residues" evidence="5">
    <location>
        <begin position="227"/>
        <end position="241"/>
    </location>
</feature>
<dbReference type="InterPro" id="IPR003593">
    <property type="entry name" value="AAA+_ATPase"/>
</dbReference>
<evidence type="ECO:0000256" key="4">
    <source>
        <dbReference type="RuleBase" id="RU003651"/>
    </source>
</evidence>
<dbReference type="Gene3D" id="3.40.50.300">
    <property type="entry name" value="P-loop containing nucleotide triphosphate hydrolases"/>
    <property type="match status" value="1"/>
</dbReference>
<evidence type="ECO:0000313" key="7">
    <source>
        <dbReference type="EMBL" id="KAA6400166.1"/>
    </source>
</evidence>
<dbReference type="GO" id="GO:0005524">
    <property type="term" value="F:ATP binding"/>
    <property type="evidence" value="ECO:0007669"/>
    <property type="project" value="UniProtKB-KW"/>
</dbReference>
<comment type="similarity">
    <text evidence="1 4">Belongs to the AAA ATPase family.</text>
</comment>
<dbReference type="InterPro" id="IPR050304">
    <property type="entry name" value="MT-severing_AAA_ATPase"/>
</dbReference>
<dbReference type="PROSITE" id="PS00674">
    <property type="entry name" value="AAA"/>
    <property type="match status" value="1"/>
</dbReference>
<dbReference type="FunFam" id="3.40.50.300:FF:000093">
    <property type="entry name" value="Fidgetin-like 1"/>
    <property type="match status" value="1"/>
</dbReference>
<dbReference type="SMART" id="SM00382">
    <property type="entry name" value="AAA"/>
    <property type="match status" value="1"/>
</dbReference>
<comment type="caution">
    <text evidence="7">The sequence shown here is derived from an EMBL/GenBank/DDBJ whole genome shotgun (WGS) entry which is preliminary data.</text>
</comment>
<dbReference type="Gene3D" id="1.10.8.60">
    <property type="match status" value="1"/>
</dbReference>
<reference evidence="7 8" key="1">
    <citation type="submission" date="2019-03" db="EMBL/GenBank/DDBJ databases">
        <title>Single cell metagenomics reveals metabolic interactions within the superorganism composed of flagellate Streblomastix strix and complex community of Bacteroidetes bacteria on its surface.</title>
        <authorList>
            <person name="Treitli S.C."/>
            <person name="Kolisko M."/>
            <person name="Husnik F."/>
            <person name="Keeling P."/>
            <person name="Hampl V."/>
        </authorList>
    </citation>
    <scope>NUCLEOTIDE SEQUENCE [LARGE SCALE GENOMIC DNA]</scope>
    <source>
        <strain evidence="7">ST1C</strain>
    </source>
</reference>
<evidence type="ECO:0000256" key="1">
    <source>
        <dbReference type="ARBA" id="ARBA00006914"/>
    </source>
</evidence>
<dbReference type="SUPFAM" id="SSF52540">
    <property type="entry name" value="P-loop containing nucleoside triphosphate hydrolases"/>
    <property type="match status" value="1"/>
</dbReference>
<proteinExistence type="inferred from homology"/>